<name>A0A1V9F0M1_9BACT</name>
<accession>A0A1V9F0M1</accession>
<comment type="caution">
    <text evidence="1">The sequence shown here is derived from an EMBL/GenBank/DDBJ whole genome shotgun (WGS) entry which is preliminary data.</text>
</comment>
<sequence length="151" mass="17527">MKNVLAQKGIRSVYYIDDNKVKHLFAYTQNMLENRIIMELYEQDNIEEPESDEGYKTGLSIYLVHDSKSYEFTMLFDTRPVVPRIYLYRSILDTVEIIETSNPQSLTANLEEAAMASVSTDVYPDKQSQDDFNNKIKLKIKDAVAMIKKLQ</sequence>
<reference evidence="2" key="1">
    <citation type="submission" date="2016-04" db="EMBL/GenBank/DDBJ databases">
        <authorList>
            <person name="Chen L."/>
            <person name="Zhuang W."/>
            <person name="Wang G."/>
        </authorList>
    </citation>
    <scope>NUCLEOTIDE SEQUENCE [LARGE SCALE GENOMIC DNA]</scope>
    <source>
        <strain evidence="2">208</strain>
    </source>
</reference>
<dbReference type="EMBL" id="LWBP01000216">
    <property type="protein sequence ID" value="OQP51897.1"/>
    <property type="molecule type" value="Genomic_DNA"/>
</dbReference>
<organism evidence="1 2">
    <name type="scientific">Niastella populi</name>
    <dbReference type="NCBI Taxonomy" id="550983"/>
    <lineage>
        <taxon>Bacteria</taxon>
        <taxon>Pseudomonadati</taxon>
        <taxon>Bacteroidota</taxon>
        <taxon>Chitinophagia</taxon>
        <taxon>Chitinophagales</taxon>
        <taxon>Chitinophagaceae</taxon>
        <taxon>Niastella</taxon>
    </lineage>
</organism>
<dbReference type="Proteomes" id="UP000192276">
    <property type="component" value="Unassembled WGS sequence"/>
</dbReference>
<dbReference type="OrthoDB" id="673142at2"/>
<dbReference type="RefSeq" id="WP_081169858.1">
    <property type="nucleotide sequence ID" value="NZ_LWBP01000216.1"/>
</dbReference>
<gene>
    <name evidence="1" type="ORF">A4R26_29200</name>
</gene>
<keyword evidence="2" id="KW-1185">Reference proteome</keyword>
<evidence type="ECO:0000313" key="2">
    <source>
        <dbReference type="Proteomes" id="UP000192276"/>
    </source>
</evidence>
<proteinExistence type="predicted"/>
<dbReference type="AlphaFoldDB" id="A0A1V9F0M1"/>
<evidence type="ECO:0000313" key="1">
    <source>
        <dbReference type="EMBL" id="OQP51897.1"/>
    </source>
</evidence>
<protein>
    <submittedName>
        <fullName evidence="1">Uncharacterized protein</fullName>
    </submittedName>
</protein>